<reference evidence="3 4" key="1">
    <citation type="journal article" date="2015" name="Stand. Genomic Sci.">
        <title>Genomic Encyclopedia of Bacterial and Archaeal Type Strains, Phase III: the genomes of soil and plant-associated and newly described type strains.</title>
        <authorList>
            <person name="Whitman W.B."/>
            <person name="Woyke T."/>
            <person name="Klenk H.P."/>
            <person name="Zhou Y."/>
            <person name="Lilburn T.G."/>
            <person name="Beck B.J."/>
            <person name="De Vos P."/>
            <person name="Vandamme P."/>
            <person name="Eisen J.A."/>
            <person name="Garrity G."/>
            <person name="Hugenholtz P."/>
            <person name="Kyrpides N.C."/>
        </authorList>
    </citation>
    <scope>NUCLEOTIDE SEQUENCE [LARGE SCALE GENOMIC DNA]</scope>
    <source>
        <strain evidence="3 4">CGMCC 1.7271</strain>
    </source>
</reference>
<dbReference type="GO" id="GO:0003700">
    <property type="term" value="F:DNA-binding transcription factor activity"/>
    <property type="evidence" value="ECO:0007669"/>
    <property type="project" value="TreeGrafter"/>
</dbReference>
<dbReference type="EMBL" id="VLLE01000002">
    <property type="protein sequence ID" value="TWI85857.1"/>
    <property type="molecule type" value="Genomic_DNA"/>
</dbReference>
<dbReference type="SUPFAM" id="SSF47413">
    <property type="entry name" value="lambda repressor-like DNA-binding domains"/>
    <property type="match status" value="1"/>
</dbReference>
<dbReference type="Gene3D" id="1.10.260.40">
    <property type="entry name" value="lambda repressor-like DNA-binding domains"/>
    <property type="match status" value="1"/>
</dbReference>
<dbReference type="PANTHER" id="PTHR46797:SF1">
    <property type="entry name" value="METHYLPHOSPHONATE SYNTHASE"/>
    <property type="match status" value="1"/>
</dbReference>
<proteinExistence type="predicted"/>
<dbReference type="AlphaFoldDB" id="A0A562SX44"/>
<keyword evidence="1" id="KW-0238">DNA-binding</keyword>
<dbReference type="Pfam" id="PF01381">
    <property type="entry name" value="HTH_3"/>
    <property type="match status" value="1"/>
</dbReference>
<dbReference type="InterPro" id="IPR010982">
    <property type="entry name" value="Lambda_DNA-bd_dom_sf"/>
</dbReference>
<evidence type="ECO:0000313" key="3">
    <source>
        <dbReference type="EMBL" id="TWI85857.1"/>
    </source>
</evidence>
<dbReference type="InterPro" id="IPR050807">
    <property type="entry name" value="TransReg_Diox_bact_type"/>
</dbReference>
<dbReference type="Proteomes" id="UP000316167">
    <property type="component" value="Unassembled WGS sequence"/>
</dbReference>
<organism evidence="3 4">
    <name type="scientific">Lacibacter cauensis</name>
    <dbReference type="NCBI Taxonomy" id="510947"/>
    <lineage>
        <taxon>Bacteria</taxon>
        <taxon>Pseudomonadati</taxon>
        <taxon>Bacteroidota</taxon>
        <taxon>Chitinophagia</taxon>
        <taxon>Chitinophagales</taxon>
        <taxon>Chitinophagaceae</taxon>
        <taxon>Lacibacter</taxon>
    </lineage>
</organism>
<dbReference type="CDD" id="cd00093">
    <property type="entry name" value="HTH_XRE"/>
    <property type="match status" value="1"/>
</dbReference>
<dbReference type="SMART" id="SM00530">
    <property type="entry name" value="HTH_XRE"/>
    <property type="match status" value="1"/>
</dbReference>
<name>A0A562SX44_9BACT</name>
<protein>
    <submittedName>
        <fullName evidence="3">Helix-turn-helix protein</fullName>
    </submittedName>
</protein>
<evidence type="ECO:0000256" key="1">
    <source>
        <dbReference type="ARBA" id="ARBA00023125"/>
    </source>
</evidence>
<evidence type="ECO:0000313" key="4">
    <source>
        <dbReference type="Proteomes" id="UP000316167"/>
    </source>
</evidence>
<evidence type="ECO:0000259" key="2">
    <source>
        <dbReference type="PROSITE" id="PS50943"/>
    </source>
</evidence>
<gene>
    <name evidence="3" type="ORF">IQ13_1026</name>
</gene>
<sequence length="72" mass="8152">MTGKEKQLLKFANHLKKLREDKDISIRELAARSGLEYSQVQRIEKGKVNLALTTILALADGLELPQSELLNY</sequence>
<feature type="domain" description="HTH cro/C1-type" evidence="2">
    <location>
        <begin position="15"/>
        <end position="69"/>
    </location>
</feature>
<dbReference type="GO" id="GO:0003677">
    <property type="term" value="F:DNA binding"/>
    <property type="evidence" value="ECO:0007669"/>
    <property type="project" value="UniProtKB-KW"/>
</dbReference>
<dbReference type="PROSITE" id="PS50943">
    <property type="entry name" value="HTH_CROC1"/>
    <property type="match status" value="1"/>
</dbReference>
<keyword evidence="4" id="KW-1185">Reference proteome</keyword>
<dbReference type="InterPro" id="IPR001387">
    <property type="entry name" value="Cro/C1-type_HTH"/>
</dbReference>
<dbReference type="GO" id="GO:0005829">
    <property type="term" value="C:cytosol"/>
    <property type="evidence" value="ECO:0007669"/>
    <property type="project" value="TreeGrafter"/>
</dbReference>
<dbReference type="PANTHER" id="PTHR46797">
    <property type="entry name" value="HTH-TYPE TRANSCRIPTIONAL REGULATOR"/>
    <property type="match status" value="1"/>
</dbReference>
<comment type="caution">
    <text evidence="3">The sequence shown here is derived from an EMBL/GenBank/DDBJ whole genome shotgun (WGS) entry which is preliminary data.</text>
</comment>
<dbReference type="OrthoDB" id="769934at2"/>
<dbReference type="RefSeq" id="WP_144884950.1">
    <property type="nucleotide sequence ID" value="NZ_VLLE01000002.1"/>
</dbReference>
<accession>A0A562SX44</accession>